<dbReference type="EMBL" id="LSZW01000062">
    <property type="protein sequence ID" value="KXK65266.1"/>
    <property type="molecule type" value="Genomic_DNA"/>
</dbReference>
<evidence type="ECO:0000256" key="4">
    <source>
        <dbReference type="SAM" id="MobiDB-lite"/>
    </source>
</evidence>
<feature type="chain" id="PRO_5007478592" evidence="6">
    <location>
        <begin position="45"/>
        <end position="1490"/>
    </location>
</feature>
<evidence type="ECO:0000313" key="11">
    <source>
        <dbReference type="Proteomes" id="UP000070366"/>
    </source>
</evidence>
<feature type="compositionally biased region" description="Polar residues" evidence="4">
    <location>
        <begin position="990"/>
        <end position="1008"/>
    </location>
</feature>
<dbReference type="PANTHER" id="PTHR36108">
    <property type="entry name" value="COLOSSIN-B-RELATED"/>
    <property type="match status" value="1"/>
</dbReference>
<dbReference type="Pfam" id="PF18202">
    <property type="entry name" value="TQ"/>
    <property type="match status" value="3"/>
</dbReference>
<feature type="domain" description="SpaA-like prealbumin fold" evidence="7">
    <location>
        <begin position="486"/>
        <end position="566"/>
    </location>
</feature>
<proteinExistence type="inferred from homology"/>
<feature type="region of interest" description="Disordered" evidence="4">
    <location>
        <begin position="990"/>
        <end position="1010"/>
    </location>
</feature>
<gene>
    <name evidence="10" type="ORF">HMPREF3293_01855</name>
</gene>
<keyword evidence="11" id="KW-1185">Reference proteome</keyword>
<dbReference type="Gene3D" id="2.60.40.3930">
    <property type="match status" value="3"/>
</dbReference>
<feature type="domain" description="SpaA-like prealbumin fold" evidence="7">
    <location>
        <begin position="730"/>
        <end position="817"/>
    </location>
</feature>
<comment type="caution">
    <text evidence="10">The sequence shown here is derived from an EMBL/GenBank/DDBJ whole genome shotgun (WGS) entry which is preliminary data.</text>
</comment>
<evidence type="ECO:0000259" key="7">
    <source>
        <dbReference type="Pfam" id="PF17802"/>
    </source>
</evidence>
<evidence type="ECO:0000256" key="5">
    <source>
        <dbReference type="SAM" id="Phobius"/>
    </source>
</evidence>
<keyword evidence="5" id="KW-1133">Transmembrane helix</keyword>
<keyword evidence="5" id="KW-0472">Membrane</keyword>
<evidence type="ECO:0000259" key="9">
    <source>
        <dbReference type="Pfam" id="PF20610"/>
    </source>
</evidence>
<dbReference type="Pfam" id="PF20610">
    <property type="entry name" value="TED_2"/>
    <property type="match status" value="1"/>
</dbReference>
<sequence length="1490" mass="161720">MQAFLFTLLSEKQEVVMKKISKKAVCLILAVAVCFSLIPVSASAENGIPSPELPEVSISSSEPTKTPVVEPTPEITSTPEPEKTPIPTETPSQANEQEPEPTPKPRTADISGIQPILFRTVKQPLVQVTYHYYAHDVSEIQSSHSFYAEFETDGRAIMVSANKYPDRIPVSTDRFRVTLDGGIDVTGHAAYDAESGIISLPGNLAGHDLHIELYCPVSEITELPVTVTVSTNRHDVYEDSAVELTMPSNADTVSIPLTGVSGASVSQNGVDLPDRDYSIENGTLTICTSPLGGNIRVNAAGIFPQTRGRDKTTITSIRDENQIYYGYYTKYYWADGNQAFCLDPTVKGASNGEYAISRYLDRNGSDQDKTLTKIAYYGFGGPGWDSVKEGLFGDNDNNDSMYALCHVAAAYVYLNDESAFKGLGDDMIGHVKGMIASFESQAMPPEGFDAFLYNEGRANGQQPIMSWDYTPTGNLEIVKVSADPAKTNGNPCYSLAGAVFDVYSGSGQKIGTITTKEDGRGSLTGIPAGTGYYLVERTAPKGYAGHTGQISFAITSGQTTALEVKNIPQNDPADILLRKLDADNGTNVPQGGAGLMGAEFTIRYYKGLYSTEADLSGKQPERTWTVRTDADGYALLHPDYLVSGDPLYYGSNGQIPTLPLGTVTIQESKSPEGYLPNDELFIRQISADSQGVESVWTYNAPVVRESVIRGGVSVQKWDNELDGNTPQGDGTLENTVLEIVNRNAKAVIVNGNSFEPGEVVHTMMTDETGTASTANDLLPYGRYEVRESENGQPEGYLHEGVLQRTFEIRENGKIVNLNASGTGIKNDVIRGGVRIEKWDAEIDGNKPQGGGTLAGAVFEIISRSKMGVLVNGTLYAPGEVVYTMKTDETGAASTENNLLPYGTYEVRETAPPDEGYLHTGVLARTFTIRENGEIVNLNTADTAIKNEPIRGDLKGVKIADGTAQRLANIPFKITSLTTGESHTIITDRNGQFDTSSAWNPHSQNTNRGTTDRDGIWFGDIDTLDDSVGALLYDDYLIEEQRCEANKDMELLSFEVSIYRHNTTIDLGTLTDDYGKQPEIFTTANDVETMLNDAYVSEQTTLQDTVYYSGLSVGKIYTVKGVLMDKETGQPLLIGGEEITAETVFRATAPEGTVTNEFTFNSLDMDGKSVVVFETLELDGKIVAEHKDIADENQTVRFQKPEIGTNAAGPDGEKELDVLPEVTLVDTVTYHGLLPGETYTLQGVLMDKETGEPLLADDEPITAWAEFVPETENGTVEVIFTFNSVPLKGKTAVVFESLQYKGREISVHADIGDKGQTVRFRNPEIGTTLTGQEGDKEIAVSEEISLVDTVSYQNLMPGKEYVLKGILMAQETEQPILVNGKEITAETVFTPEESAGTAKVIFTFPAIDLTGKTLVAFEYLECGGTEIAVHTDINDEAQTVTLLPPPENPPKTGDTRTVLPYLVICAAASGLIVLTIWLKKKRSKKIRNGGK</sequence>
<feature type="domain" description="T-Q ester bond containing" evidence="8">
    <location>
        <begin position="1200"/>
        <end position="1318"/>
    </location>
</feature>
<protein>
    <submittedName>
        <fullName evidence="10">Cna protein B-type domain protein</fullName>
    </submittedName>
</protein>
<evidence type="ECO:0000313" key="10">
    <source>
        <dbReference type="EMBL" id="KXK65266.1"/>
    </source>
</evidence>
<dbReference type="InterPro" id="IPR013783">
    <property type="entry name" value="Ig-like_fold"/>
</dbReference>
<keyword evidence="2" id="KW-0964">Secreted</keyword>
<feature type="transmembrane region" description="Helical" evidence="5">
    <location>
        <begin position="1457"/>
        <end position="1477"/>
    </location>
</feature>
<reference evidence="10 11" key="1">
    <citation type="submission" date="2016-02" db="EMBL/GenBank/DDBJ databases">
        <authorList>
            <person name="Wen L."/>
            <person name="He K."/>
            <person name="Yang H."/>
        </authorList>
    </citation>
    <scope>NUCLEOTIDE SEQUENCE [LARGE SCALE GENOMIC DNA]</scope>
    <source>
        <strain evidence="10 11">DSM 22607</strain>
    </source>
</reference>
<dbReference type="NCBIfam" id="NF033903">
    <property type="entry name" value="VaFE_rpt"/>
    <property type="match status" value="3"/>
</dbReference>
<comment type="similarity">
    <text evidence="1">Belongs to the serine-aspartate repeat-containing protein (SDr) family.</text>
</comment>
<feature type="domain" description="T-Q ester bond containing" evidence="8">
    <location>
        <begin position="1322"/>
        <end position="1440"/>
    </location>
</feature>
<accession>A0A136Q412</accession>
<evidence type="ECO:0000259" key="8">
    <source>
        <dbReference type="Pfam" id="PF18202"/>
    </source>
</evidence>
<dbReference type="InterPro" id="IPR041100">
    <property type="entry name" value="TQ"/>
</dbReference>
<feature type="domain" description="SpaA-like prealbumin fold" evidence="7">
    <location>
        <begin position="849"/>
        <end position="939"/>
    </location>
</feature>
<dbReference type="InterPro" id="IPR046751">
    <property type="entry name" value="TED_2"/>
</dbReference>
<feature type="signal peptide" evidence="6">
    <location>
        <begin position="1"/>
        <end position="44"/>
    </location>
</feature>
<feature type="domain" description="T-Q ester bond containing" evidence="8">
    <location>
        <begin position="1077"/>
        <end position="1196"/>
    </location>
</feature>
<dbReference type="Gene3D" id="2.60.40.10">
    <property type="entry name" value="Immunoglobulins"/>
    <property type="match status" value="4"/>
</dbReference>
<evidence type="ECO:0000256" key="1">
    <source>
        <dbReference type="ARBA" id="ARBA00007257"/>
    </source>
</evidence>
<name>A0A136Q412_9FIRM</name>
<dbReference type="Proteomes" id="UP000070366">
    <property type="component" value="Unassembled WGS sequence"/>
</dbReference>
<dbReference type="PATRIC" id="fig|626937.4.peg.1833"/>
<dbReference type="PANTHER" id="PTHR36108:SF13">
    <property type="entry name" value="COLOSSIN-B-RELATED"/>
    <property type="match status" value="1"/>
</dbReference>
<dbReference type="STRING" id="626937.HMPREF3293_01855"/>
<evidence type="ECO:0000256" key="6">
    <source>
        <dbReference type="SAM" id="SignalP"/>
    </source>
</evidence>
<dbReference type="Pfam" id="PF17802">
    <property type="entry name" value="SpaA"/>
    <property type="match status" value="3"/>
</dbReference>
<keyword evidence="5" id="KW-0812">Transmembrane</keyword>
<evidence type="ECO:0000256" key="3">
    <source>
        <dbReference type="ARBA" id="ARBA00022729"/>
    </source>
</evidence>
<dbReference type="InterPro" id="IPR041033">
    <property type="entry name" value="SpaA_PFL_dom_1"/>
</dbReference>
<organism evidence="10 11">
    <name type="scientific">Christensenella minuta</name>
    <dbReference type="NCBI Taxonomy" id="626937"/>
    <lineage>
        <taxon>Bacteria</taxon>
        <taxon>Bacillati</taxon>
        <taxon>Bacillota</taxon>
        <taxon>Clostridia</taxon>
        <taxon>Christensenellales</taxon>
        <taxon>Christensenellaceae</taxon>
        <taxon>Christensenella</taxon>
    </lineage>
</organism>
<evidence type="ECO:0000256" key="2">
    <source>
        <dbReference type="ARBA" id="ARBA00022525"/>
    </source>
</evidence>
<keyword evidence="3 6" id="KW-0732">Signal</keyword>
<feature type="region of interest" description="Disordered" evidence="4">
    <location>
        <begin position="46"/>
        <end position="109"/>
    </location>
</feature>
<feature type="domain" description="Thioester" evidence="9">
    <location>
        <begin position="321"/>
        <end position="444"/>
    </location>
</feature>
<feature type="compositionally biased region" description="Low complexity" evidence="4">
    <location>
        <begin position="61"/>
        <end position="91"/>
    </location>
</feature>